<dbReference type="AlphaFoldDB" id="A0A1M6G6V6"/>
<dbReference type="Proteomes" id="UP000184335">
    <property type="component" value="Unassembled WGS sequence"/>
</dbReference>
<reference evidence="1 2" key="1">
    <citation type="submission" date="2016-11" db="EMBL/GenBank/DDBJ databases">
        <authorList>
            <person name="Jaros S."/>
            <person name="Januszkiewicz K."/>
            <person name="Wedrychowicz H."/>
        </authorList>
    </citation>
    <scope>NUCLEOTIDE SEQUENCE [LARGE SCALE GENOMIC DNA]</scope>
    <source>
        <strain evidence="1 2">DSM 25479</strain>
    </source>
</reference>
<evidence type="ECO:0000313" key="2">
    <source>
        <dbReference type="Proteomes" id="UP000184335"/>
    </source>
</evidence>
<organism evidence="1 2">
    <name type="scientific">Cruoricaptor ignavus</name>
    <dbReference type="NCBI Taxonomy" id="1118202"/>
    <lineage>
        <taxon>Bacteria</taxon>
        <taxon>Pseudomonadati</taxon>
        <taxon>Bacteroidota</taxon>
        <taxon>Flavobacteriia</taxon>
        <taxon>Flavobacteriales</taxon>
        <taxon>Weeksellaceae</taxon>
        <taxon>Cruoricaptor</taxon>
    </lineage>
</organism>
<evidence type="ECO:0000313" key="1">
    <source>
        <dbReference type="EMBL" id="SHJ05701.1"/>
    </source>
</evidence>
<dbReference type="RefSeq" id="WP_073180237.1">
    <property type="nucleotide sequence ID" value="NZ_FQYI01000008.1"/>
</dbReference>
<sequence length="70" mass="8766">MKDEDIRTYYPVEDEFTEAMHEEFTVPDEVDVKHRVWSLIWFLEIGEFTLEELLTEFRLTREQYERYRNT</sequence>
<keyword evidence="2" id="KW-1185">Reference proteome</keyword>
<accession>A0A1M6G6V6</accession>
<gene>
    <name evidence="1" type="ORF">SAMN05443429_10881</name>
</gene>
<name>A0A1M6G6V6_9FLAO</name>
<dbReference type="EMBL" id="FQYI01000008">
    <property type="protein sequence ID" value="SHJ05701.1"/>
    <property type="molecule type" value="Genomic_DNA"/>
</dbReference>
<protein>
    <submittedName>
        <fullName evidence="1">Uncharacterized protein</fullName>
    </submittedName>
</protein>
<proteinExistence type="predicted"/>
<dbReference type="STRING" id="1118202.SAMN05443429_10881"/>